<keyword evidence="4" id="KW-1185">Reference proteome</keyword>
<name>A0ABN6Z351_9BACE</name>
<feature type="chain" id="PRO_5046176554" description="NigD-like C-terminal domain-containing protein" evidence="1">
    <location>
        <begin position="22"/>
        <end position="269"/>
    </location>
</feature>
<evidence type="ECO:0000313" key="3">
    <source>
        <dbReference type="EMBL" id="BEG98954.1"/>
    </source>
</evidence>
<gene>
    <name evidence="3" type="ORF">BSYN_12190</name>
</gene>
<dbReference type="EMBL" id="AP028055">
    <property type="protein sequence ID" value="BEG98954.1"/>
    <property type="molecule type" value="Genomic_DNA"/>
</dbReference>
<evidence type="ECO:0000313" key="4">
    <source>
        <dbReference type="Proteomes" id="UP001496674"/>
    </source>
</evidence>
<organism evidence="3 4">
    <name type="scientific">Bacteroides sedimenti</name>
    <dbReference type="NCBI Taxonomy" id="2136147"/>
    <lineage>
        <taxon>Bacteria</taxon>
        <taxon>Pseudomonadati</taxon>
        <taxon>Bacteroidota</taxon>
        <taxon>Bacteroidia</taxon>
        <taxon>Bacteroidales</taxon>
        <taxon>Bacteroidaceae</taxon>
        <taxon>Bacteroides</taxon>
    </lineage>
</organism>
<dbReference type="PROSITE" id="PS51257">
    <property type="entry name" value="PROKAR_LIPOPROTEIN"/>
    <property type="match status" value="1"/>
</dbReference>
<dbReference type="Gene3D" id="2.60.40.3220">
    <property type="match status" value="1"/>
</dbReference>
<evidence type="ECO:0000259" key="2">
    <source>
        <dbReference type="Pfam" id="PF17415"/>
    </source>
</evidence>
<evidence type="ECO:0000256" key="1">
    <source>
        <dbReference type="SAM" id="SignalP"/>
    </source>
</evidence>
<dbReference type="RefSeq" id="WP_353334158.1">
    <property type="nucleotide sequence ID" value="NZ_AP028055.1"/>
</dbReference>
<dbReference type="Pfam" id="PF17415">
    <property type="entry name" value="NigD_C"/>
    <property type="match status" value="1"/>
</dbReference>
<protein>
    <recommendedName>
        <fullName evidence="2">NigD-like C-terminal domain-containing protein</fullName>
    </recommendedName>
</protein>
<feature type="signal peptide" evidence="1">
    <location>
        <begin position="1"/>
        <end position="21"/>
    </location>
</feature>
<proteinExistence type="predicted"/>
<sequence length="269" mass="29889">MKKIKFIVLCFVLALMPFLSSCIKNDDNNNSVNNSGFARVVQGYLGGYTLLADNGETLIPSEESIAILNANGVTLDGIDRAFIQYKFTNPEELNSQSSLDPDKQIYHISLNFIVSIDHPVAQVTKGAENDSIKSDPIIQLSGFTQTDYALVNNGYLTIAPMYNINKVRHYFTLFHYENQEIGRSESSADPDTLNLYLSHNKNGDTGMGTPSNVLGSSYPSLYFMSFNIKNVLNNINTNKSKLIININTTENGGADDTYKKTYSVKYDLN</sequence>
<dbReference type="InterPro" id="IPR035376">
    <property type="entry name" value="NigD_C"/>
</dbReference>
<feature type="domain" description="NigD-like C-terminal" evidence="2">
    <location>
        <begin position="125"/>
        <end position="253"/>
    </location>
</feature>
<reference evidence="3 4" key="1">
    <citation type="submission" date="2023-04" db="EMBL/GenBank/DDBJ databases">
        <title>Draft genome sequence of acteroides sedimenti strain YN3PY1.</title>
        <authorList>
            <person name="Yoshida N."/>
        </authorList>
    </citation>
    <scope>NUCLEOTIDE SEQUENCE [LARGE SCALE GENOMIC DNA]</scope>
    <source>
        <strain evidence="3 4">YN3PY1</strain>
    </source>
</reference>
<keyword evidence="1" id="KW-0732">Signal</keyword>
<dbReference type="Proteomes" id="UP001496674">
    <property type="component" value="Chromosome"/>
</dbReference>
<accession>A0ABN6Z351</accession>